<sequence>MLTDTHCHLYYQDLRNDIPAVLNRAAKLGVNRFICVGTNIQDSRKCLELANAHEKIYATAGVHPHDAKDTSKDYLDQICDLLKSDKMIAAGEMGLDYYRNISEPEIQNRVFREQMELAQSLRKPVIFHNRDADADMLKVLSDFPNVTGVAHCFSSNLETAKAFLDMGYYISFAGNLTFKNSHLPEVAKGLPLDRILVETDSPYLSPVPYRGKPNEPGRTRFVAEKLAEIHNVSLDVIAKKTSENATALFNLPS</sequence>
<dbReference type="InterPro" id="IPR015991">
    <property type="entry name" value="TatD/YcfH-like"/>
</dbReference>
<keyword evidence="1" id="KW-0479">Metal-binding</keyword>
<dbReference type="GO" id="GO:0046872">
    <property type="term" value="F:metal ion binding"/>
    <property type="evidence" value="ECO:0007669"/>
    <property type="project" value="UniProtKB-KW"/>
</dbReference>
<dbReference type="GO" id="GO:0016788">
    <property type="term" value="F:hydrolase activity, acting on ester bonds"/>
    <property type="evidence" value="ECO:0007669"/>
    <property type="project" value="InterPro"/>
</dbReference>
<dbReference type="InterPro" id="IPR018228">
    <property type="entry name" value="DNase_TatD-rel_CS"/>
</dbReference>
<dbReference type="PANTHER" id="PTHR46124:SF2">
    <property type="entry name" value="D-AMINOACYL-TRNA DEACYLASE"/>
    <property type="match status" value="1"/>
</dbReference>
<organism evidence="3">
    <name type="scientific">marine metagenome</name>
    <dbReference type="NCBI Taxonomy" id="408172"/>
    <lineage>
        <taxon>unclassified sequences</taxon>
        <taxon>metagenomes</taxon>
        <taxon>ecological metagenomes</taxon>
    </lineage>
</organism>
<dbReference type="InterPro" id="IPR001130">
    <property type="entry name" value="TatD-like"/>
</dbReference>
<name>A0A381Q8L9_9ZZZZ</name>
<dbReference type="PIRSF" id="PIRSF005902">
    <property type="entry name" value="DNase_TatD"/>
    <property type="match status" value="1"/>
</dbReference>
<dbReference type="CDD" id="cd01310">
    <property type="entry name" value="TatD_DNAse"/>
    <property type="match status" value="1"/>
</dbReference>
<dbReference type="Gene3D" id="3.20.20.140">
    <property type="entry name" value="Metal-dependent hydrolases"/>
    <property type="match status" value="1"/>
</dbReference>
<dbReference type="GO" id="GO:0005829">
    <property type="term" value="C:cytosol"/>
    <property type="evidence" value="ECO:0007669"/>
    <property type="project" value="TreeGrafter"/>
</dbReference>
<dbReference type="NCBIfam" id="TIGR00010">
    <property type="entry name" value="YchF/TatD family DNA exonuclease"/>
    <property type="match status" value="1"/>
</dbReference>
<dbReference type="InterPro" id="IPR032466">
    <property type="entry name" value="Metal_Hydrolase"/>
</dbReference>
<dbReference type="EMBL" id="UINC01001254">
    <property type="protein sequence ID" value="SUZ75681.1"/>
    <property type="molecule type" value="Genomic_DNA"/>
</dbReference>
<gene>
    <name evidence="3" type="ORF">METZ01_LOCUS28535</name>
</gene>
<evidence type="ECO:0000256" key="2">
    <source>
        <dbReference type="ARBA" id="ARBA00022801"/>
    </source>
</evidence>
<dbReference type="AlphaFoldDB" id="A0A381Q8L9"/>
<keyword evidence="2" id="KW-0378">Hydrolase</keyword>
<evidence type="ECO:0000313" key="3">
    <source>
        <dbReference type="EMBL" id="SUZ75681.1"/>
    </source>
</evidence>
<dbReference type="FunFam" id="3.20.20.140:FF:000005">
    <property type="entry name" value="TatD family hydrolase"/>
    <property type="match status" value="1"/>
</dbReference>
<evidence type="ECO:0008006" key="4">
    <source>
        <dbReference type="Google" id="ProtNLM"/>
    </source>
</evidence>
<dbReference type="PROSITE" id="PS01091">
    <property type="entry name" value="TATD_3"/>
    <property type="match status" value="1"/>
</dbReference>
<dbReference type="GO" id="GO:0004536">
    <property type="term" value="F:DNA nuclease activity"/>
    <property type="evidence" value="ECO:0007669"/>
    <property type="project" value="InterPro"/>
</dbReference>
<dbReference type="SUPFAM" id="SSF51556">
    <property type="entry name" value="Metallo-dependent hydrolases"/>
    <property type="match status" value="1"/>
</dbReference>
<dbReference type="PANTHER" id="PTHR46124">
    <property type="entry name" value="D-AMINOACYL-TRNA DEACYLASE"/>
    <property type="match status" value="1"/>
</dbReference>
<evidence type="ECO:0000256" key="1">
    <source>
        <dbReference type="ARBA" id="ARBA00022723"/>
    </source>
</evidence>
<accession>A0A381Q8L9</accession>
<proteinExistence type="predicted"/>
<reference evidence="3" key="1">
    <citation type="submission" date="2018-05" db="EMBL/GenBank/DDBJ databases">
        <authorList>
            <person name="Lanie J.A."/>
            <person name="Ng W.-L."/>
            <person name="Kazmierczak K.M."/>
            <person name="Andrzejewski T.M."/>
            <person name="Davidsen T.M."/>
            <person name="Wayne K.J."/>
            <person name="Tettelin H."/>
            <person name="Glass J.I."/>
            <person name="Rusch D."/>
            <person name="Podicherti R."/>
            <person name="Tsui H.-C.T."/>
            <person name="Winkler M.E."/>
        </authorList>
    </citation>
    <scope>NUCLEOTIDE SEQUENCE</scope>
</reference>
<dbReference type="Pfam" id="PF01026">
    <property type="entry name" value="TatD_DNase"/>
    <property type="match status" value="1"/>
</dbReference>
<protein>
    <recommendedName>
        <fullName evidence="4">Hydrolase TatD</fullName>
    </recommendedName>
</protein>